<dbReference type="STRING" id="157687.HMPREF3180_01209"/>
<name>A0A134ABD6_9FUSO</name>
<reference evidence="2" key="2">
    <citation type="submission" date="2016-01" db="EMBL/GenBank/DDBJ databases">
        <authorList>
            <person name="Oliw E.H."/>
        </authorList>
    </citation>
    <scope>NUCLEOTIDE SEQUENCE [LARGE SCALE GENOMIC DNA]</scope>
    <source>
        <strain evidence="2">KA00185</strain>
    </source>
</reference>
<proteinExistence type="predicted"/>
<evidence type="ECO:0000313" key="2">
    <source>
        <dbReference type="EMBL" id="KXB64830.1"/>
    </source>
</evidence>
<keyword evidence="3" id="KW-1185">Reference proteome</keyword>
<accession>A0A134ABD6</accession>
<dbReference type="Proteomes" id="UP000321501">
    <property type="component" value="Chromosome"/>
</dbReference>
<dbReference type="EMBL" id="AP019835">
    <property type="protein sequence ID" value="BBM50222.1"/>
    <property type="molecule type" value="Genomic_DNA"/>
</dbReference>
<evidence type="ECO:0000313" key="1">
    <source>
        <dbReference type="EMBL" id="BBM50222.1"/>
    </source>
</evidence>
<evidence type="ECO:0000313" key="3">
    <source>
        <dbReference type="Proteomes" id="UP000070483"/>
    </source>
</evidence>
<dbReference type="EMBL" id="LSDD01000094">
    <property type="protein sequence ID" value="KXB64830.1"/>
    <property type="molecule type" value="Genomic_DNA"/>
</dbReference>
<protein>
    <submittedName>
        <fullName evidence="2">Uncharacterized protein</fullName>
    </submittedName>
</protein>
<dbReference type="PATRIC" id="fig|157687.3.peg.1203"/>
<dbReference type="Proteomes" id="UP000070483">
    <property type="component" value="Unassembled WGS sequence"/>
</dbReference>
<dbReference type="AlphaFoldDB" id="A0A134ABD6"/>
<reference evidence="3" key="1">
    <citation type="submission" date="2016-01" db="EMBL/GenBank/DDBJ databases">
        <authorList>
            <person name="Mitreva M."/>
            <person name="Pepin K.H."/>
            <person name="Mihindukulasuriya K.A."/>
            <person name="Fulton R."/>
            <person name="Fronick C."/>
            <person name="O'Laughlin M."/>
            <person name="Miner T."/>
            <person name="Herter B."/>
            <person name="Rosa B.A."/>
            <person name="Cordes M."/>
            <person name="Tomlinson C."/>
            <person name="Wollam A."/>
            <person name="Palsikar V.B."/>
            <person name="Mardis E.R."/>
            <person name="Wilson R.K."/>
        </authorList>
    </citation>
    <scope>NUCLEOTIDE SEQUENCE [LARGE SCALE GENOMIC DNA]</scope>
    <source>
        <strain evidence="3">KA00185</strain>
    </source>
</reference>
<reference evidence="1 4" key="3">
    <citation type="submission" date="2019-07" db="EMBL/GenBank/DDBJ databases">
        <title>Complete Genome Sequence of Leptotrichia wadei Strain JMUB3934.</title>
        <authorList>
            <person name="Watanabe S."/>
            <person name="Cui L."/>
        </authorList>
    </citation>
    <scope>NUCLEOTIDE SEQUENCE [LARGE SCALE GENOMIC DNA]</scope>
    <source>
        <strain evidence="1 4">JMUB3934</strain>
    </source>
</reference>
<evidence type="ECO:0000313" key="4">
    <source>
        <dbReference type="Proteomes" id="UP000321501"/>
    </source>
</evidence>
<gene>
    <name evidence="2" type="ORF">HMPREF3180_01209</name>
    <name evidence="1" type="ORF">JMUB3934_1519</name>
</gene>
<sequence>MNKMLIISFLVLGILSYSSEFQIITCCENCYRKNSKIKNKNYDWDKLGTEFNWNLGSEYKFTEKGK</sequence>
<dbReference type="RefSeq" id="WP_060917939.1">
    <property type="nucleotide sequence ID" value="NZ_AP019835.1"/>
</dbReference>
<dbReference type="OrthoDB" id="80918at2"/>
<organism evidence="2 3">
    <name type="scientific">Leptotrichia wadei</name>
    <dbReference type="NCBI Taxonomy" id="157687"/>
    <lineage>
        <taxon>Bacteria</taxon>
        <taxon>Fusobacteriati</taxon>
        <taxon>Fusobacteriota</taxon>
        <taxon>Fusobacteriia</taxon>
        <taxon>Fusobacteriales</taxon>
        <taxon>Leptotrichiaceae</taxon>
        <taxon>Leptotrichia</taxon>
    </lineage>
</organism>